<gene>
    <name evidence="8" type="primary">hemC</name>
    <name evidence="11" type="ordered locus">TEQUI_1543</name>
</gene>
<evidence type="ECO:0000259" key="9">
    <source>
        <dbReference type="Pfam" id="PF01379"/>
    </source>
</evidence>
<dbReference type="NCBIfam" id="TIGR00212">
    <property type="entry name" value="hemC"/>
    <property type="match status" value="1"/>
</dbReference>
<feature type="domain" description="Porphobilinogen deaminase C-terminal" evidence="10">
    <location>
        <begin position="227"/>
        <end position="297"/>
    </location>
</feature>
<comment type="subunit">
    <text evidence="4 8">Monomer.</text>
</comment>
<dbReference type="InterPro" id="IPR022417">
    <property type="entry name" value="Porphobilin_deaminase_N"/>
</dbReference>
<dbReference type="UniPathway" id="UPA00251">
    <property type="reaction ID" value="UER00319"/>
</dbReference>
<accession>A0A654KJ65</accession>
<comment type="miscellaneous">
    <text evidence="8">The porphobilinogen subunits are added to the dipyrromethane group.</text>
</comment>
<organism evidence="11 12">
    <name type="scientific">Taylorella equigenitalis (strain MCE9)</name>
    <dbReference type="NCBI Taxonomy" id="937774"/>
    <lineage>
        <taxon>Bacteria</taxon>
        <taxon>Pseudomonadati</taxon>
        <taxon>Pseudomonadota</taxon>
        <taxon>Betaproteobacteria</taxon>
        <taxon>Burkholderiales</taxon>
        <taxon>Alcaligenaceae</taxon>
        <taxon>Taylorella</taxon>
    </lineage>
</organism>
<comment type="function">
    <text evidence="1 8">Tetrapolymerization of the monopyrrole PBG into the hydroxymethylbilane pre-uroporphyrinogen in several discrete steps.</text>
</comment>
<dbReference type="InterPro" id="IPR022419">
    <property type="entry name" value="Porphobilin_deaminase_cofac_BS"/>
</dbReference>
<dbReference type="FunFam" id="3.40.190.10:FF:000004">
    <property type="entry name" value="Porphobilinogen deaminase"/>
    <property type="match status" value="1"/>
</dbReference>
<dbReference type="EC" id="2.5.1.61" evidence="8"/>
<evidence type="ECO:0000313" key="11">
    <source>
        <dbReference type="EMBL" id="ADU92455.1"/>
    </source>
</evidence>
<evidence type="ECO:0000256" key="5">
    <source>
        <dbReference type="ARBA" id="ARBA00022679"/>
    </source>
</evidence>
<name>A0A654KJ65_TAYEM</name>
<keyword evidence="6 8" id="KW-0627">Porphyrin biosynthesis</keyword>
<dbReference type="SUPFAM" id="SSF54782">
    <property type="entry name" value="Porphobilinogen deaminase (hydroxymethylbilane synthase), C-terminal domain"/>
    <property type="match status" value="1"/>
</dbReference>
<evidence type="ECO:0000256" key="2">
    <source>
        <dbReference type="ARBA" id="ARBA00004735"/>
    </source>
</evidence>
<dbReference type="Proteomes" id="UP000007472">
    <property type="component" value="Chromosome"/>
</dbReference>
<dbReference type="GO" id="GO:0005737">
    <property type="term" value="C:cytoplasm"/>
    <property type="evidence" value="ECO:0007669"/>
    <property type="project" value="UniProtKB-UniRule"/>
</dbReference>
<dbReference type="InterPro" id="IPR036803">
    <property type="entry name" value="Porphobilinogen_deaminase_C_sf"/>
</dbReference>
<dbReference type="GO" id="GO:0006782">
    <property type="term" value="P:protoporphyrinogen IX biosynthetic process"/>
    <property type="evidence" value="ECO:0007669"/>
    <property type="project" value="UniProtKB-UniRule"/>
</dbReference>
<comment type="similarity">
    <text evidence="3 8">Belongs to the HMBS family.</text>
</comment>
<dbReference type="EMBL" id="CP002456">
    <property type="protein sequence ID" value="ADU92455.1"/>
    <property type="molecule type" value="Genomic_DNA"/>
</dbReference>
<dbReference type="SUPFAM" id="SSF53850">
    <property type="entry name" value="Periplasmic binding protein-like II"/>
    <property type="match status" value="1"/>
</dbReference>
<comment type="cofactor">
    <cofactor evidence="8">
        <name>dipyrromethane</name>
        <dbReference type="ChEBI" id="CHEBI:60342"/>
    </cofactor>
    <text evidence="8">Binds 1 dipyrromethane group covalently.</text>
</comment>
<feature type="domain" description="Porphobilinogen deaminase N-terminal" evidence="9">
    <location>
        <begin position="8"/>
        <end position="213"/>
    </location>
</feature>
<dbReference type="Pfam" id="PF03900">
    <property type="entry name" value="Porphobil_deamC"/>
    <property type="match status" value="1"/>
</dbReference>
<sequence>MVLSIKNLRIATRESRLAVWQAEFVQKKLKSIFPHLNVELHKMTTKGDQILDKTLSKIGGKGLFIKELESSLLSGVTDLAVHSLKDVPVELNDEFEIACILERENPMDAFVSNEYKTFKDLPEGAIVGTSSLRRESQIRAKFPHLVVKPLRGNLDTRLKKLDDGQYSAIILAAAGLKRLNMMDRIKSFVSIDDSLPAVGQGALAIEILKDKFALKEMLSYLHHEETFKCVSAERIVSQYLGGSCQVPLAAHACVINDLFQVRALVASPDGSRILRAESFGSPDEYESVATTVALNLIDQGAREIINASLGIDE</sequence>
<keyword evidence="5 8" id="KW-0808">Transferase</keyword>
<feature type="modified residue" description="S-(dipyrrolylmethanemethyl)cysteine" evidence="8">
    <location>
        <position position="244"/>
    </location>
</feature>
<dbReference type="GO" id="GO:0004418">
    <property type="term" value="F:hydroxymethylbilane synthase activity"/>
    <property type="evidence" value="ECO:0007669"/>
    <property type="project" value="UniProtKB-UniRule"/>
</dbReference>
<evidence type="ECO:0000313" key="12">
    <source>
        <dbReference type="Proteomes" id="UP000007472"/>
    </source>
</evidence>
<dbReference type="KEGG" id="teq:TEQUI_1543"/>
<dbReference type="PIRSF" id="PIRSF001438">
    <property type="entry name" value="4pyrrol_synth_OHMeBilane_synth"/>
    <property type="match status" value="1"/>
</dbReference>
<evidence type="ECO:0000256" key="6">
    <source>
        <dbReference type="ARBA" id="ARBA00023244"/>
    </source>
</evidence>
<dbReference type="CDD" id="cd13646">
    <property type="entry name" value="PBP2_EcHMBS_like"/>
    <property type="match status" value="1"/>
</dbReference>
<evidence type="ECO:0000256" key="7">
    <source>
        <dbReference type="ARBA" id="ARBA00048169"/>
    </source>
</evidence>
<evidence type="ECO:0000256" key="1">
    <source>
        <dbReference type="ARBA" id="ARBA00002869"/>
    </source>
</evidence>
<dbReference type="Gene3D" id="3.40.190.10">
    <property type="entry name" value="Periplasmic binding protein-like II"/>
    <property type="match status" value="2"/>
</dbReference>
<dbReference type="InterPro" id="IPR000860">
    <property type="entry name" value="HemC"/>
</dbReference>
<dbReference type="PRINTS" id="PR00151">
    <property type="entry name" value="PORPHBDMNASE"/>
</dbReference>
<dbReference type="Gene3D" id="3.30.160.40">
    <property type="entry name" value="Porphobilinogen deaminase, C-terminal domain"/>
    <property type="match status" value="1"/>
</dbReference>
<dbReference type="PANTHER" id="PTHR11557:SF0">
    <property type="entry name" value="PORPHOBILINOGEN DEAMINASE"/>
    <property type="match status" value="1"/>
</dbReference>
<evidence type="ECO:0000256" key="3">
    <source>
        <dbReference type="ARBA" id="ARBA00005638"/>
    </source>
</evidence>
<dbReference type="Pfam" id="PF01379">
    <property type="entry name" value="Porphobil_deam"/>
    <property type="match status" value="1"/>
</dbReference>
<dbReference type="PROSITE" id="PS00533">
    <property type="entry name" value="PORPHOBILINOGEN_DEAM"/>
    <property type="match status" value="1"/>
</dbReference>
<evidence type="ECO:0000256" key="8">
    <source>
        <dbReference type="HAMAP-Rule" id="MF_00260"/>
    </source>
</evidence>
<dbReference type="HAMAP" id="MF_00260">
    <property type="entry name" value="Porphobil_deam"/>
    <property type="match status" value="1"/>
</dbReference>
<dbReference type="AlphaFoldDB" id="A0A654KJ65"/>
<proteinExistence type="inferred from homology"/>
<protein>
    <recommendedName>
        <fullName evidence="8">Porphobilinogen deaminase</fullName>
        <shortName evidence="8">PBG</shortName>
        <ecNumber evidence="8">2.5.1.61</ecNumber>
    </recommendedName>
    <alternativeName>
        <fullName evidence="8">Hydroxymethylbilane synthase</fullName>
        <shortName evidence="8">HMBS</shortName>
    </alternativeName>
    <alternativeName>
        <fullName evidence="8">Pre-uroporphyrinogen synthase</fullName>
    </alternativeName>
</protein>
<dbReference type="InterPro" id="IPR022418">
    <property type="entry name" value="Porphobilinogen_deaminase_C"/>
</dbReference>
<dbReference type="FunFam" id="3.40.190.10:FF:000005">
    <property type="entry name" value="Porphobilinogen deaminase"/>
    <property type="match status" value="1"/>
</dbReference>
<evidence type="ECO:0000259" key="10">
    <source>
        <dbReference type="Pfam" id="PF03900"/>
    </source>
</evidence>
<comment type="pathway">
    <text evidence="2 8">Porphyrin-containing compound metabolism; protoporphyrin-IX biosynthesis; coproporphyrinogen-III from 5-aminolevulinate: step 2/4.</text>
</comment>
<dbReference type="PANTHER" id="PTHR11557">
    <property type="entry name" value="PORPHOBILINOGEN DEAMINASE"/>
    <property type="match status" value="1"/>
</dbReference>
<reference evidence="11 12" key="1">
    <citation type="journal article" date="2011" name="J. Bacteriol.">
        <title>Genome sequence of Taylorella equigenitalis MCE9, the causative agent of contagious equine metritis.</title>
        <authorList>
            <person name="Hebert L."/>
            <person name="Moumen B."/>
            <person name="Duquesne F."/>
            <person name="Breuil M.F."/>
            <person name="Laugier C."/>
            <person name="Batto J.M."/>
            <person name="Renault P."/>
            <person name="Petry S."/>
        </authorList>
    </citation>
    <scope>NUCLEOTIDE SEQUENCE [LARGE SCALE GENOMIC DNA]</scope>
    <source>
        <strain evidence="11 12">MCE9</strain>
    </source>
</reference>
<evidence type="ECO:0000256" key="4">
    <source>
        <dbReference type="ARBA" id="ARBA00011245"/>
    </source>
</evidence>
<comment type="catalytic activity">
    <reaction evidence="7 8">
        <text>4 porphobilinogen + H2O = hydroxymethylbilane + 4 NH4(+)</text>
        <dbReference type="Rhea" id="RHEA:13185"/>
        <dbReference type="ChEBI" id="CHEBI:15377"/>
        <dbReference type="ChEBI" id="CHEBI:28938"/>
        <dbReference type="ChEBI" id="CHEBI:57845"/>
        <dbReference type="ChEBI" id="CHEBI:58126"/>
        <dbReference type="EC" id="2.5.1.61"/>
    </reaction>
</comment>